<dbReference type="AlphaFoldDB" id="A0A2T2X6Q7"/>
<dbReference type="Proteomes" id="UP000242972">
    <property type="component" value="Unassembled WGS sequence"/>
</dbReference>
<reference evidence="2 3" key="1">
    <citation type="journal article" date="2014" name="BMC Genomics">
        <title>Comparison of environmental and isolate Sulfobacillus genomes reveals diverse carbon, sulfur, nitrogen, and hydrogen metabolisms.</title>
        <authorList>
            <person name="Justice N.B."/>
            <person name="Norman A."/>
            <person name="Brown C.T."/>
            <person name="Singh A."/>
            <person name="Thomas B.C."/>
            <person name="Banfield J.F."/>
        </authorList>
    </citation>
    <scope>NUCLEOTIDE SEQUENCE [LARGE SCALE GENOMIC DNA]</scope>
    <source>
        <strain evidence="2">AMDSBA4</strain>
    </source>
</reference>
<evidence type="ECO:0000313" key="2">
    <source>
        <dbReference type="EMBL" id="PSR30172.1"/>
    </source>
</evidence>
<comment type="caution">
    <text evidence="2">The sequence shown here is derived from an EMBL/GenBank/DDBJ whole genome shotgun (WGS) entry which is preliminary data.</text>
</comment>
<feature type="region of interest" description="Disordered" evidence="1">
    <location>
        <begin position="52"/>
        <end position="74"/>
    </location>
</feature>
<evidence type="ECO:0000256" key="1">
    <source>
        <dbReference type="SAM" id="MobiDB-lite"/>
    </source>
</evidence>
<evidence type="ECO:0000313" key="3">
    <source>
        <dbReference type="Proteomes" id="UP000242972"/>
    </source>
</evidence>
<proteinExistence type="predicted"/>
<dbReference type="EMBL" id="PXYW01000084">
    <property type="protein sequence ID" value="PSR30172.1"/>
    <property type="molecule type" value="Genomic_DNA"/>
</dbReference>
<accession>A0A2T2X6Q7</accession>
<name>A0A2T2X6Q7_9FIRM</name>
<sequence>MRNPRVHEAPLVSSPLDWVFDWILDGQHHTQPTWVRHHRATPARVAVLAAPSGAAPDRGMTAPASADHKTSEVH</sequence>
<gene>
    <name evidence="2" type="ORF">C7B46_18235</name>
</gene>
<organism evidence="2 3">
    <name type="scientific">Sulfobacillus benefaciens</name>
    <dbReference type="NCBI Taxonomy" id="453960"/>
    <lineage>
        <taxon>Bacteria</taxon>
        <taxon>Bacillati</taxon>
        <taxon>Bacillota</taxon>
        <taxon>Clostridia</taxon>
        <taxon>Eubacteriales</taxon>
        <taxon>Clostridiales Family XVII. Incertae Sedis</taxon>
        <taxon>Sulfobacillus</taxon>
    </lineage>
</organism>
<protein>
    <submittedName>
        <fullName evidence="2">Uncharacterized protein</fullName>
    </submittedName>
</protein>